<feature type="domain" description="YhdP central" evidence="2">
    <location>
        <begin position="31"/>
        <end position="1299"/>
    </location>
</feature>
<dbReference type="NCBIfam" id="TIGR02099">
    <property type="entry name" value="YhdP family protein"/>
    <property type="match status" value="1"/>
</dbReference>
<reference evidence="3" key="1">
    <citation type="submission" date="2014-02" db="EMBL/GenBank/DDBJ databases">
        <title>Expanding our view of genomic diversity in Candidatus Accumulibacter clades.</title>
        <authorList>
            <person name="Skennerton C.T."/>
            <person name="Barr J.J."/>
            <person name="Slater F.R."/>
            <person name="Bond P.L."/>
            <person name="Tyson G.W."/>
        </authorList>
    </citation>
    <scope>NUCLEOTIDE SEQUENCE [LARGE SCALE GENOMIC DNA]</scope>
</reference>
<name>A0A011MP87_9PROT</name>
<dbReference type="InterPro" id="IPR025263">
    <property type="entry name" value="YhdP_central"/>
</dbReference>
<feature type="transmembrane region" description="Helical" evidence="1">
    <location>
        <begin position="32"/>
        <end position="55"/>
    </location>
</feature>
<dbReference type="Proteomes" id="UP000020218">
    <property type="component" value="Unassembled WGS sequence"/>
</dbReference>
<evidence type="ECO:0000259" key="2">
    <source>
        <dbReference type="Pfam" id="PF13116"/>
    </source>
</evidence>
<keyword evidence="1" id="KW-1133">Transmembrane helix</keyword>
<protein>
    <recommendedName>
        <fullName evidence="2">YhdP central domain-containing protein</fullName>
    </recommendedName>
</protein>
<dbReference type="PANTHER" id="PTHR38690:SF1">
    <property type="entry name" value="PROTEASE"/>
    <property type="match status" value="1"/>
</dbReference>
<organism evidence="3 4">
    <name type="scientific">Candidatus Accumulibacter adjunctus</name>
    <dbReference type="NCBI Taxonomy" id="1454001"/>
    <lineage>
        <taxon>Bacteria</taxon>
        <taxon>Pseudomonadati</taxon>
        <taxon>Pseudomonadota</taxon>
        <taxon>Betaproteobacteria</taxon>
        <taxon>Candidatus Accumulibacter</taxon>
    </lineage>
</organism>
<keyword evidence="1" id="KW-0812">Transmembrane</keyword>
<evidence type="ECO:0000313" key="4">
    <source>
        <dbReference type="Proteomes" id="UP000020218"/>
    </source>
</evidence>
<keyword evidence="1" id="KW-0472">Membrane</keyword>
<proteinExistence type="predicted"/>
<evidence type="ECO:0000256" key="1">
    <source>
        <dbReference type="SAM" id="Phobius"/>
    </source>
</evidence>
<dbReference type="EMBL" id="JFAX01000036">
    <property type="protein sequence ID" value="EXI64376.1"/>
    <property type="molecule type" value="Genomic_DNA"/>
</dbReference>
<accession>A0A011MP87</accession>
<sequence>MRQEELRPALYHRLHRLVPFVSHPAVRSGWRWAVRAALVLYFAFVLLVLGLRYLILPNIDHYRPEIERAAGRALGLSVAIGGIEASWAGLNPDLVLSDVRIADAQGEPALAFSRVESVLSWSSLPRLQLRLRLLRIDEPTLHLRRDHDGRFFIAGIAVTEDDRDGGVVDWVLAQKQIRVNGATVLWEDARRGAPPLVLEDVNLALDNDGRHHRFGLTALPPAELASAIDLRGDFRGRDLENAASWKGEAFVQVDYVDLAAWRAWIDYPFALPHGRGAIRAWAGFAEGALQNLTADLSLASVNLRLARNLPELALDRLSGRVAAHFLAAGMRLDGRRVELLAQSPAPAVVADAAAAGPPEQAAGLRIEPTDFHLEWQQEKPPSASLRGSATATAVDLGVLGGLAAYLPLDPQSRRLLDEFAPRGHIGDLRASWRGSAEELQAYSLQASFSDLALRPVRQFPGASGLSGSLDASEKGGAVQLRSRQVRVELPQVFPESAIALDTLHAQAKWKVSQGRLEAELSRAEFAGADAAGSAQGTYRSSPDGPGSIDLTAALTRAEATAVWRYLPAAINVDARHWVRDALLAGTASEARLILQGDLAHFPFLDRKQGQFLVTVKAQDVVLDYGTGWPPIRSIDADLRFAGNGMVVQARHGTILGATLAQTRAEIPDFDAPVSTLKLKGQVAGPTAEFLKFIDQSPVAAQIDHFTEKMSARGAGRLEIGLVIPLEEARLGDSKIDGTYTFQANEVVVDPVLPPLQQVKGNLQFSERELRVPGINATLFGGPLRITGGTESGRVRVLASGSLLVDDLRRHIGSPVLAAFAGGTGYRAEIRVRKRDVDVLVDSDLLGVSSTLPAPLGKSASEAMPLHFENGLLPAAAGGEGIVRDQVRATLGDVLSLQLIRRRKDGEAQIERGMIAIGRPAAALPERGLNVGISARSIDLDAWQSLLGGGRKGGESGATALPVAVDVKADELVVIGQTYTGVGVRVTGITTRWRGNVESEQAIGNFQWDSSGAGRLKAHFSKWRRPDRVRSDTASREPLKELPALDVIVDDFTIGPKRFGRLEVQAHNDGGIWRLDRIDLRNPYGSLAASGQWQLSAGNRTQLDFALESSDVGRLLDRLGYGGTIRGGKAAMKGRIGWTGAPAELDHATLAGDIQVEASHGQFLKVDPGVGKLLGLISLQGLPRRFTFDFGDIFSEGFAFDGITGSIAVKSGVMHTDRLQISGPAARVVLSGDADLKSETQRLEVSVQPDLGSSAALGVAVLNPLAGVATLLADKILQGPLSKAFSFEYLVTGRWDDPKVERLSRPPAVVTTP</sequence>
<dbReference type="PANTHER" id="PTHR38690">
    <property type="entry name" value="PROTEASE-RELATED"/>
    <property type="match status" value="1"/>
</dbReference>
<dbReference type="InterPro" id="IPR011836">
    <property type="entry name" value="YhdP"/>
</dbReference>
<gene>
    <name evidence="3" type="ORF">AW08_03713</name>
</gene>
<keyword evidence="4" id="KW-1185">Reference proteome</keyword>
<dbReference type="Pfam" id="PF13116">
    <property type="entry name" value="YhdP"/>
    <property type="match status" value="1"/>
</dbReference>
<dbReference type="PATRIC" id="fig|1454001.3.peg.3749"/>
<dbReference type="STRING" id="1454001.AW08_03713"/>
<evidence type="ECO:0000313" key="3">
    <source>
        <dbReference type="EMBL" id="EXI64376.1"/>
    </source>
</evidence>
<comment type="caution">
    <text evidence="3">The sequence shown here is derived from an EMBL/GenBank/DDBJ whole genome shotgun (WGS) entry which is preliminary data.</text>
</comment>